<dbReference type="Proteomes" id="UP000276587">
    <property type="component" value="Unassembled WGS sequence"/>
</dbReference>
<comment type="caution">
    <text evidence="6">The sequence shown here is derived from an EMBL/GenBank/DDBJ whole genome shotgun (WGS) entry which is preliminary data.</text>
</comment>
<dbReference type="EMBL" id="RBQF01000096">
    <property type="protein sequence ID" value="RMP11883.1"/>
    <property type="molecule type" value="Genomic_DNA"/>
</dbReference>
<dbReference type="AlphaFoldDB" id="A0A3M4AY95"/>
<accession>A0A3M4AY95</accession>
<name>A0A3M4AY95_PSEMA</name>
<evidence type="ECO:0000256" key="1">
    <source>
        <dbReference type="ARBA" id="ARBA00022801"/>
    </source>
</evidence>
<feature type="short sequence motif" description="DGA/G" evidence="4">
    <location>
        <begin position="225"/>
        <end position="227"/>
    </location>
</feature>
<feature type="short sequence motif" description="GXGXXG" evidence="4">
    <location>
        <begin position="13"/>
        <end position="18"/>
    </location>
</feature>
<proteinExistence type="predicted"/>
<keyword evidence="3 4" id="KW-0443">Lipid metabolism</keyword>
<dbReference type="RefSeq" id="WP_064053103.1">
    <property type="nucleotide sequence ID" value="NZ_RBPW01000066.1"/>
</dbReference>
<evidence type="ECO:0000256" key="2">
    <source>
        <dbReference type="ARBA" id="ARBA00022963"/>
    </source>
</evidence>
<dbReference type="GO" id="GO:0016042">
    <property type="term" value="P:lipid catabolic process"/>
    <property type="evidence" value="ECO:0007669"/>
    <property type="project" value="UniProtKB-UniRule"/>
</dbReference>
<reference evidence="6 7" key="1">
    <citation type="submission" date="2018-08" db="EMBL/GenBank/DDBJ databases">
        <title>Recombination of ecologically and evolutionarily significant loci maintains genetic cohesion in the Pseudomonas syringae species complex.</title>
        <authorList>
            <person name="Dillon M."/>
            <person name="Thakur S."/>
            <person name="Almeida R.N.D."/>
            <person name="Weir B.S."/>
            <person name="Guttman D.S."/>
        </authorList>
    </citation>
    <scope>NUCLEOTIDE SEQUENCE [LARGE SCALE GENOMIC DNA]</scope>
    <source>
        <strain evidence="6 7">ICMP 3555</strain>
    </source>
</reference>
<dbReference type="InterPro" id="IPR050301">
    <property type="entry name" value="NTE"/>
</dbReference>
<sequence length="359" mass="38578">MSASLKVGLVLSGGGAKGAYQVGVLKALRELGTRIDAVSGASIGALNGGILASAPSLDVAIERLEELWGRLSKSSPLSLKMPGYVSLLVAAGLRMNGAPAILAAAHGAKRLAQRFDVEFPEWLNGWEDGFLDDKPLQQLMDEFLVSKDLQRGLPLYVSLYESLGGLEDIARALCAELGFGDTPHSKFFHVQSIAGEEEQKRILLASAALPLLFKSRRHDGRSWSDGGQGGWQTMQGNTPITPLLEAGCNLVIVTHLSDGSVWSRQQFPDATILEIRPSKSLARANGPLAGARDLLGFDGEKIPSWIEQGYQDTLQCVGRVLNAQRARNELRASEAALVNIERESNSADQVLADAMARLR</sequence>
<dbReference type="PANTHER" id="PTHR14226:SF57">
    <property type="entry name" value="BLR7027 PROTEIN"/>
    <property type="match status" value="1"/>
</dbReference>
<evidence type="ECO:0000256" key="4">
    <source>
        <dbReference type="PROSITE-ProRule" id="PRU01161"/>
    </source>
</evidence>
<gene>
    <name evidence="6" type="ORF">ALQ29_03390</name>
</gene>
<feature type="short sequence motif" description="GXSXG" evidence="4">
    <location>
        <begin position="40"/>
        <end position="44"/>
    </location>
</feature>
<evidence type="ECO:0000313" key="7">
    <source>
        <dbReference type="Proteomes" id="UP000276587"/>
    </source>
</evidence>
<evidence type="ECO:0000256" key="3">
    <source>
        <dbReference type="ARBA" id="ARBA00023098"/>
    </source>
</evidence>
<feature type="active site" description="Nucleophile" evidence="4">
    <location>
        <position position="42"/>
    </location>
</feature>
<dbReference type="Gene3D" id="3.40.1090.10">
    <property type="entry name" value="Cytosolic phospholipase A2 catalytic domain"/>
    <property type="match status" value="1"/>
</dbReference>
<feature type="domain" description="PNPLA" evidence="5">
    <location>
        <begin position="9"/>
        <end position="244"/>
    </location>
</feature>
<keyword evidence="2 4" id="KW-0442">Lipid degradation</keyword>
<dbReference type="SUPFAM" id="SSF52151">
    <property type="entry name" value="FabD/lysophospholipase-like"/>
    <property type="match status" value="1"/>
</dbReference>
<dbReference type="PANTHER" id="PTHR14226">
    <property type="entry name" value="NEUROPATHY TARGET ESTERASE/SWISS CHEESE D.MELANOGASTER"/>
    <property type="match status" value="1"/>
</dbReference>
<dbReference type="InterPro" id="IPR002641">
    <property type="entry name" value="PNPLA_dom"/>
</dbReference>
<dbReference type="PROSITE" id="PS51635">
    <property type="entry name" value="PNPLA"/>
    <property type="match status" value="1"/>
</dbReference>
<keyword evidence="1 4" id="KW-0378">Hydrolase</keyword>
<feature type="active site" description="Proton acceptor" evidence="4">
    <location>
        <position position="225"/>
    </location>
</feature>
<evidence type="ECO:0000259" key="5">
    <source>
        <dbReference type="PROSITE" id="PS51635"/>
    </source>
</evidence>
<dbReference type="InterPro" id="IPR016035">
    <property type="entry name" value="Acyl_Trfase/lysoPLipase"/>
</dbReference>
<keyword evidence="7" id="KW-1185">Reference proteome</keyword>
<protein>
    <recommendedName>
        <fullName evidence="5">PNPLA domain-containing protein</fullName>
    </recommendedName>
</protein>
<organism evidence="6 7">
    <name type="scientific">Pseudomonas marginalis pv. marginalis</name>
    <dbReference type="NCBI Taxonomy" id="97473"/>
    <lineage>
        <taxon>Bacteria</taxon>
        <taxon>Pseudomonadati</taxon>
        <taxon>Pseudomonadota</taxon>
        <taxon>Gammaproteobacteria</taxon>
        <taxon>Pseudomonadales</taxon>
        <taxon>Pseudomonadaceae</taxon>
        <taxon>Pseudomonas</taxon>
    </lineage>
</organism>
<evidence type="ECO:0000313" key="6">
    <source>
        <dbReference type="EMBL" id="RMP11883.1"/>
    </source>
</evidence>
<dbReference type="Pfam" id="PF01734">
    <property type="entry name" value="Patatin"/>
    <property type="match status" value="1"/>
</dbReference>
<dbReference type="GO" id="GO:0016787">
    <property type="term" value="F:hydrolase activity"/>
    <property type="evidence" value="ECO:0007669"/>
    <property type="project" value="UniProtKB-UniRule"/>
</dbReference>